<organism evidence="2">
    <name type="scientific">human gut metagenome</name>
    <dbReference type="NCBI Taxonomy" id="408170"/>
    <lineage>
        <taxon>unclassified sequences</taxon>
        <taxon>metagenomes</taxon>
        <taxon>organismal metagenomes</taxon>
    </lineage>
</organism>
<sequence>MDLNNETILTKYKPLSPWAYFGYNILFSIPIIGFILLIVFSFSNDNINRRNYARSFFVIYALVIIVILILVSLGVQVGLYNLLK</sequence>
<evidence type="ECO:0000313" key="2">
    <source>
        <dbReference type="EMBL" id="EKC64813.1"/>
    </source>
</evidence>
<feature type="transmembrane region" description="Helical" evidence="1">
    <location>
        <begin position="20"/>
        <end position="43"/>
    </location>
</feature>
<dbReference type="AlphaFoldDB" id="K1T502"/>
<keyword evidence="1" id="KW-0472">Membrane</keyword>
<accession>K1T502</accession>
<keyword evidence="1" id="KW-0812">Transmembrane</keyword>
<protein>
    <submittedName>
        <fullName evidence="2">Binding-protein-dependent transport system inner membrane component</fullName>
    </submittedName>
</protein>
<evidence type="ECO:0000256" key="1">
    <source>
        <dbReference type="SAM" id="Phobius"/>
    </source>
</evidence>
<name>K1T502_9ZZZZ</name>
<dbReference type="EMBL" id="AJWZ01004658">
    <property type="protein sequence ID" value="EKC64813.1"/>
    <property type="molecule type" value="Genomic_DNA"/>
</dbReference>
<feature type="transmembrane region" description="Helical" evidence="1">
    <location>
        <begin position="55"/>
        <end position="79"/>
    </location>
</feature>
<keyword evidence="1" id="KW-1133">Transmembrane helix</keyword>
<comment type="caution">
    <text evidence="2">The sequence shown here is derived from an EMBL/GenBank/DDBJ whole genome shotgun (WGS) entry which is preliminary data.</text>
</comment>
<proteinExistence type="predicted"/>
<reference evidence="2" key="1">
    <citation type="journal article" date="2013" name="Environ. Microbiol.">
        <title>Microbiota from the distal guts of lean and obese adolescents exhibit partial functional redundancy besides clear differences in community structure.</title>
        <authorList>
            <person name="Ferrer M."/>
            <person name="Ruiz A."/>
            <person name="Lanza F."/>
            <person name="Haange S.B."/>
            <person name="Oberbach A."/>
            <person name="Till H."/>
            <person name="Bargiela R."/>
            <person name="Campoy C."/>
            <person name="Segura M.T."/>
            <person name="Richter M."/>
            <person name="von Bergen M."/>
            <person name="Seifert J."/>
            <person name="Suarez A."/>
        </authorList>
    </citation>
    <scope>NUCLEOTIDE SEQUENCE</scope>
</reference>
<gene>
    <name evidence="2" type="ORF">OBE_06754</name>
</gene>